<feature type="domain" description="IstB-like ATP-binding" evidence="2">
    <location>
        <begin position="82"/>
        <end position="229"/>
    </location>
</feature>
<sequence>MAVENLGQILRSSHPPGVGSPVRQADDSRQADPQRTLTALERLERSVGRRYSGCAFDNFRILTDRHSKAVAACREYAAGFRDHVRDGVSLLLLGPRGTGKDHLMVATLKAIVQGYSIRRAGAVVYRDGLSMYSHFRSHLKDEDQLVSHLLKVDLLAISDLLPPTGPLSEYEQRILIRVIDGRYRECRPIAATLNVTKFGELESRIGPQAADRLRDGAKVVPCIWESYRAINAET</sequence>
<dbReference type="SUPFAM" id="SSF52540">
    <property type="entry name" value="P-loop containing nucleoside triphosphate hydrolases"/>
    <property type="match status" value="1"/>
</dbReference>
<protein>
    <submittedName>
        <fullName evidence="3">ATP-binding protein</fullName>
    </submittedName>
</protein>
<gene>
    <name evidence="3" type="ORF">QTN89_05870</name>
</gene>
<name>A0ABT7PEN3_9BACT</name>
<organism evidence="3 4">
    <name type="scientific">Roseiconus lacunae</name>
    <dbReference type="NCBI Taxonomy" id="2605694"/>
    <lineage>
        <taxon>Bacteria</taxon>
        <taxon>Pseudomonadati</taxon>
        <taxon>Planctomycetota</taxon>
        <taxon>Planctomycetia</taxon>
        <taxon>Pirellulales</taxon>
        <taxon>Pirellulaceae</taxon>
        <taxon>Roseiconus</taxon>
    </lineage>
</organism>
<proteinExistence type="predicted"/>
<dbReference type="PANTHER" id="PTHR30050:SF4">
    <property type="entry name" value="ATP-BINDING PROTEIN RV3427C IN INSERTION SEQUENCE-RELATED"/>
    <property type="match status" value="1"/>
</dbReference>
<dbReference type="InterPro" id="IPR027417">
    <property type="entry name" value="P-loop_NTPase"/>
</dbReference>
<feature type="region of interest" description="Disordered" evidence="1">
    <location>
        <begin position="1"/>
        <end position="33"/>
    </location>
</feature>
<evidence type="ECO:0000313" key="3">
    <source>
        <dbReference type="EMBL" id="MDM4014947.1"/>
    </source>
</evidence>
<evidence type="ECO:0000256" key="1">
    <source>
        <dbReference type="SAM" id="MobiDB-lite"/>
    </source>
</evidence>
<keyword evidence="3" id="KW-0547">Nucleotide-binding</keyword>
<dbReference type="GO" id="GO:0005524">
    <property type="term" value="F:ATP binding"/>
    <property type="evidence" value="ECO:0007669"/>
    <property type="project" value="UniProtKB-KW"/>
</dbReference>
<dbReference type="RefSeq" id="WP_289162533.1">
    <property type="nucleotide sequence ID" value="NZ_JASZZN010000003.1"/>
</dbReference>
<dbReference type="PANTHER" id="PTHR30050">
    <property type="entry name" value="CHROMOSOMAL REPLICATION INITIATOR PROTEIN DNAA"/>
    <property type="match status" value="1"/>
</dbReference>
<dbReference type="Gene3D" id="3.40.50.300">
    <property type="entry name" value="P-loop containing nucleotide triphosphate hydrolases"/>
    <property type="match status" value="1"/>
</dbReference>
<evidence type="ECO:0000259" key="2">
    <source>
        <dbReference type="Pfam" id="PF01695"/>
    </source>
</evidence>
<keyword evidence="4" id="KW-1185">Reference proteome</keyword>
<dbReference type="InterPro" id="IPR002611">
    <property type="entry name" value="IstB_ATP-bd"/>
</dbReference>
<dbReference type="Proteomes" id="UP001239462">
    <property type="component" value="Unassembled WGS sequence"/>
</dbReference>
<evidence type="ECO:0000313" key="4">
    <source>
        <dbReference type="Proteomes" id="UP001239462"/>
    </source>
</evidence>
<reference evidence="3 4" key="1">
    <citation type="submission" date="2023-06" db="EMBL/GenBank/DDBJ databases">
        <title>Roseiconus lacunae JC819 isolated from Gulf of Mannar region, Tamil Nadu.</title>
        <authorList>
            <person name="Pk S."/>
            <person name="Ch S."/>
            <person name="Ch V.R."/>
        </authorList>
    </citation>
    <scope>NUCLEOTIDE SEQUENCE [LARGE SCALE GENOMIC DNA]</scope>
    <source>
        <strain evidence="3 4">JC819</strain>
    </source>
</reference>
<dbReference type="EMBL" id="JASZZN010000003">
    <property type="protein sequence ID" value="MDM4014947.1"/>
    <property type="molecule type" value="Genomic_DNA"/>
</dbReference>
<accession>A0ABT7PEN3</accession>
<dbReference type="Pfam" id="PF01695">
    <property type="entry name" value="IstB_IS21"/>
    <property type="match status" value="1"/>
</dbReference>
<comment type="caution">
    <text evidence="3">The sequence shown here is derived from an EMBL/GenBank/DDBJ whole genome shotgun (WGS) entry which is preliminary data.</text>
</comment>
<keyword evidence="3" id="KW-0067">ATP-binding</keyword>